<evidence type="ECO:0000256" key="2">
    <source>
        <dbReference type="ARBA" id="ARBA00022448"/>
    </source>
</evidence>
<dbReference type="OrthoDB" id="9783240at2"/>
<dbReference type="EMBL" id="CP017634">
    <property type="protein sequence ID" value="ATW28717.1"/>
    <property type="molecule type" value="Genomic_DNA"/>
</dbReference>
<dbReference type="AlphaFoldDB" id="A0A3G1L233"/>
<dbReference type="CDD" id="cd06347">
    <property type="entry name" value="PBP1_ABC_LivK_ligand_binding-like"/>
    <property type="match status" value="1"/>
</dbReference>
<dbReference type="InterPro" id="IPR028082">
    <property type="entry name" value="Peripla_BP_I"/>
</dbReference>
<name>A0A3G1L233_FORW1</name>
<dbReference type="SUPFAM" id="SSF53822">
    <property type="entry name" value="Periplasmic binding protein-like I"/>
    <property type="match status" value="1"/>
</dbReference>
<accession>A0A3G1L233</accession>
<feature type="domain" description="Leucine-binding protein" evidence="5">
    <location>
        <begin position="31"/>
        <end position="378"/>
    </location>
</feature>
<dbReference type="InterPro" id="IPR028081">
    <property type="entry name" value="Leu-bd"/>
</dbReference>
<dbReference type="InterPro" id="IPR051010">
    <property type="entry name" value="BCAA_transport"/>
</dbReference>
<keyword evidence="4" id="KW-0029">Amino-acid transport</keyword>
<evidence type="ECO:0000259" key="5">
    <source>
        <dbReference type="Pfam" id="PF13458"/>
    </source>
</evidence>
<dbReference type="KEGG" id="fwa:DCMF_17930"/>
<protein>
    <submittedName>
        <fullName evidence="6">Ethanolamine utilization protein EutJ</fullName>
    </submittedName>
</protein>
<evidence type="ECO:0000313" key="6">
    <source>
        <dbReference type="EMBL" id="ATW28717.1"/>
    </source>
</evidence>
<keyword evidence="7" id="KW-1185">Reference proteome</keyword>
<reference evidence="6 7" key="1">
    <citation type="submission" date="2016-10" db="EMBL/GenBank/DDBJ databases">
        <title>Complete Genome Sequence of Peptococcaceae strain DCMF.</title>
        <authorList>
            <person name="Edwards R.J."/>
            <person name="Holland S.I."/>
            <person name="Deshpande N.P."/>
            <person name="Wong Y.K."/>
            <person name="Ertan H."/>
            <person name="Manefield M."/>
            <person name="Russell T.L."/>
            <person name="Lee M.J."/>
        </authorList>
    </citation>
    <scope>NUCLEOTIDE SEQUENCE [LARGE SCALE GENOMIC DNA]</scope>
    <source>
        <strain evidence="6 7">DCMF</strain>
    </source>
</reference>
<dbReference type="PRINTS" id="PR00337">
    <property type="entry name" value="LEUILEVALBP"/>
</dbReference>
<evidence type="ECO:0000313" key="7">
    <source>
        <dbReference type="Proteomes" id="UP000323521"/>
    </source>
</evidence>
<dbReference type="PANTHER" id="PTHR30483:SF6">
    <property type="entry name" value="PERIPLASMIC BINDING PROTEIN OF ABC TRANSPORTER FOR NATURAL AMINO ACIDS"/>
    <property type="match status" value="1"/>
</dbReference>
<comment type="similarity">
    <text evidence="1">Belongs to the leucine-binding protein family.</text>
</comment>
<evidence type="ECO:0000256" key="3">
    <source>
        <dbReference type="ARBA" id="ARBA00022729"/>
    </source>
</evidence>
<keyword evidence="2" id="KW-0813">Transport</keyword>
<dbReference type="GO" id="GO:0006865">
    <property type="term" value="P:amino acid transport"/>
    <property type="evidence" value="ECO:0007669"/>
    <property type="project" value="UniProtKB-KW"/>
</dbReference>
<dbReference type="InterPro" id="IPR000709">
    <property type="entry name" value="Leu_Ile_Val-bd"/>
</dbReference>
<proteinExistence type="inferred from homology"/>
<sequence>MALALAVAFAAGCGAQPAEQSGDEQQPAVESVKIGLNYELSGKVATYGGNTVKGIELAIKEINENGGVLGGAKIEAVKADNKSDAAEATNVQTKLITMDNVLATLGPATSTNTFAAIPVAMENEVPLLTTSATTDKVTVDEATGKGKEFAFRICYTDSFQGQVGANFVFGSLNLKKAAVYVDSNSDYSKGIAEVFKKVFTDLGGEIIAEESYVDTDQDFKSTLTRIAAAKPEVIYLPGYYGNVGMIVKQARELGITVPFVGADGYDSPDLVALGGAENLNNVFFTNHYSSQDTDPAVQKFVEAYKAAYGTEPDGFAALGYDAMYLMADAINRAGAADSIAIKDALAATKDFKGITGTMSMDEKHNPVKGTVILEMKDGKQTFKEKIQP</sequence>
<evidence type="ECO:0000256" key="4">
    <source>
        <dbReference type="ARBA" id="ARBA00022970"/>
    </source>
</evidence>
<dbReference type="Gene3D" id="3.40.50.2300">
    <property type="match status" value="2"/>
</dbReference>
<organism evidence="6 7">
    <name type="scientific">Formimonas warabiya</name>
    <dbReference type="NCBI Taxonomy" id="1761012"/>
    <lineage>
        <taxon>Bacteria</taxon>
        <taxon>Bacillati</taxon>
        <taxon>Bacillota</taxon>
        <taxon>Clostridia</taxon>
        <taxon>Eubacteriales</taxon>
        <taxon>Peptococcaceae</taxon>
        <taxon>Candidatus Formimonas</taxon>
    </lineage>
</organism>
<evidence type="ECO:0000256" key="1">
    <source>
        <dbReference type="ARBA" id="ARBA00010062"/>
    </source>
</evidence>
<gene>
    <name evidence="6" type="ORF">DCMF_17930</name>
</gene>
<dbReference type="Proteomes" id="UP000323521">
    <property type="component" value="Chromosome"/>
</dbReference>
<dbReference type="Pfam" id="PF13458">
    <property type="entry name" value="Peripla_BP_6"/>
    <property type="match status" value="1"/>
</dbReference>
<keyword evidence="3" id="KW-0732">Signal</keyword>
<dbReference type="PANTHER" id="PTHR30483">
    <property type="entry name" value="LEUCINE-SPECIFIC-BINDING PROTEIN"/>
    <property type="match status" value="1"/>
</dbReference>